<sequence length="306" mass="34489">MGASIRAWRMRWIDNSQYFPMMLLVPVLIFFLVWNIIPLLWMVGMSFYNYSLVTGNPPKFIGFDNFIDLFNNFTVWGGLSTTFIFVLFSVGIETVLGMILGLLFWGSTSLPGRRLALTLLFSPMILTPAATGTFFRLIYEPTFGVANYLTKSLLGAEINFLGDEVWAMPAVLLVDIWMWTPFMILITLAALGSVPKAELEAAEVDRLPWPKRIWYVVFPHAKFILMLGILLRTIDSFKVMDLVYQLTRGGPGNTTEAIGLTLFRKAFEGFTMGWSAALAVITLLIAIAFTSIYLYILNLRAQRGEG</sequence>
<name>A0A9D5JVQ9_9BACT</name>
<keyword evidence="4 7" id="KW-0812">Transmembrane</keyword>
<dbReference type="Gene3D" id="1.10.3720.10">
    <property type="entry name" value="MetI-like"/>
    <property type="match status" value="1"/>
</dbReference>
<keyword evidence="2" id="KW-0813">Transport</keyword>
<dbReference type="GO" id="GO:0005886">
    <property type="term" value="C:plasma membrane"/>
    <property type="evidence" value="ECO:0007669"/>
    <property type="project" value="UniProtKB-SubCell"/>
</dbReference>
<feature type="transmembrane region" description="Helical" evidence="7">
    <location>
        <begin position="170"/>
        <end position="192"/>
    </location>
</feature>
<keyword evidence="3" id="KW-1003">Cell membrane</keyword>
<dbReference type="CDD" id="cd06261">
    <property type="entry name" value="TM_PBP2"/>
    <property type="match status" value="1"/>
</dbReference>
<keyword evidence="6 7" id="KW-0472">Membrane</keyword>
<feature type="transmembrane region" description="Helical" evidence="7">
    <location>
        <begin position="272"/>
        <end position="296"/>
    </location>
</feature>
<evidence type="ECO:0000256" key="6">
    <source>
        <dbReference type="ARBA" id="ARBA00023136"/>
    </source>
</evidence>
<evidence type="ECO:0000256" key="3">
    <source>
        <dbReference type="ARBA" id="ARBA00022475"/>
    </source>
</evidence>
<evidence type="ECO:0000256" key="1">
    <source>
        <dbReference type="ARBA" id="ARBA00004651"/>
    </source>
</evidence>
<gene>
    <name evidence="9" type="ORF">GF339_09475</name>
</gene>
<evidence type="ECO:0000256" key="2">
    <source>
        <dbReference type="ARBA" id="ARBA00022448"/>
    </source>
</evidence>
<keyword evidence="5 7" id="KW-1133">Transmembrane helix</keyword>
<feature type="domain" description="ABC transmembrane type-1" evidence="8">
    <location>
        <begin position="79"/>
        <end position="293"/>
    </location>
</feature>
<evidence type="ECO:0000256" key="4">
    <source>
        <dbReference type="ARBA" id="ARBA00022692"/>
    </source>
</evidence>
<dbReference type="InterPro" id="IPR000515">
    <property type="entry name" value="MetI-like"/>
</dbReference>
<evidence type="ECO:0000256" key="5">
    <source>
        <dbReference type="ARBA" id="ARBA00022989"/>
    </source>
</evidence>
<organism evidence="9 10">
    <name type="scientific">candidate division KSB3 bacterium</name>
    <dbReference type="NCBI Taxonomy" id="2044937"/>
    <lineage>
        <taxon>Bacteria</taxon>
        <taxon>candidate division KSB3</taxon>
    </lineage>
</organism>
<dbReference type="Proteomes" id="UP000649604">
    <property type="component" value="Unassembled WGS sequence"/>
</dbReference>
<feature type="transmembrane region" description="Helical" evidence="7">
    <location>
        <begin position="83"/>
        <end position="105"/>
    </location>
</feature>
<dbReference type="PANTHER" id="PTHR43005:SF1">
    <property type="entry name" value="SPERMIDINE_PUTRESCINE TRANSPORT SYSTEM PERMEASE PROTEIN"/>
    <property type="match status" value="1"/>
</dbReference>
<dbReference type="GO" id="GO:0055085">
    <property type="term" value="P:transmembrane transport"/>
    <property type="evidence" value="ECO:0007669"/>
    <property type="project" value="InterPro"/>
</dbReference>
<feature type="transmembrane region" description="Helical" evidence="7">
    <location>
        <begin position="117"/>
        <end position="139"/>
    </location>
</feature>
<evidence type="ECO:0000313" key="10">
    <source>
        <dbReference type="Proteomes" id="UP000649604"/>
    </source>
</evidence>
<dbReference type="PANTHER" id="PTHR43005">
    <property type="entry name" value="BLR7065 PROTEIN"/>
    <property type="match status" value="1"/>
</dbReference>
<dbReference type="AlphaFoldDB" id="A0A9D5JVQ9"/>
<accession>A0A9D5JVQ9</accession>
<dbReference type="SUPFAM" id="SSF161098">
    <property type="entry name" value="MetI-like"/>
    <property type="match status" value="1"/>
</dbReference>
<proteinExistence type="predicted"/>
<dbReference type="EMBL" id="WJJP01000301">
    <property type="protein sequence ID" value="MBD3324802.1"/>
    <property type="molecule type" value="Genomic_DNA"/>
</dbReference>
<comment type="subcellular location">
    <subcellularLocation>
        <location evidence="1">Cell membrane</location>
        <topology evidence="1">Multi-pass membrane protein</topology>
    </subcellularLocation>
</comment>
<feature type="transmembrane region" description="Helical" evidence="7">
    <location>
        <begin position="21"/>
        <end position="43"/>
    </location>
</feature>
<dbReference type="PROSITE" id="PS50928">
    <property type="entry name" value="ABC_TM1"/>
    <property type="match status" value="1"/>
</dbReference>
<protein>
    <submittedName>
        <fullName evidence="9">Sugar ABC transporter permease</fullName>
    </submittedName>
</protein>
<dbReference type="InterPro" id="IPR035906">
    <property type="entry name" value="MetI-like_sf"/>
</dbReference>
<comment type="caution">
    <text evidence="9">The sequence shown here is derived from an EMBL/GenBank/DDBJ whole genome shotgun (WGS) entry which is preliminary data.</text>
</comment>
<evidence type="ECO:0000259" key="8">
    <source>
        <dbReference type="PROSITE" id="PS50928"/>
    </source>
</evidence>
<evidence type="ECO:0000313" key="9">
    <source>
        <dbReference type="EMBL" id="MBD3324802.1"/>
    </source>
</evidence>
<reference evidence="9" key="1">
    <citation type="submission" date="2019-11" db="EMBL/GenBank/DDBJ databases">
        <title>Microbial mats filling the niche in hypersaline microbial mats.</title>
        <authorList>
            <person name="Wong H.L."/>
            <person name="Macleod F.I."/>
            <person name="White R.A. III"/>
            <person name="Burns B.P."/>
        </authorList>
    </citation>
    <scope>NUCLEOTIDE SEQUENCE</scope>
    <source>
        <strain evidence="9">Rbin_158</strain>
    </source>
</reference>
<evidence type="ECO:0000256" key="7">
    <source>
        <dbReference type="SAM" id="Phobius"/>
    </source>
</evidence>
<feature type="transmembrane region" description="Helical" evidence="7">
    <location>
        <begin position="213"/>
        <end position="234"/>
    </location>
</feature>